<dbReference type="EMBL" id="JAMKFB020000013">
    <property type="protein sequence ID" value="KAL0178756.1"/>
    <property type="molecule type" value="Genomic_DNA"/>
</dbReference>
<proteinExistence type="predicted"/>
<dbReference type="Proteomes" id="UP001529510">
    <property type="component" value="Unassembled WGS sequence"/>
</dbReference>
<dbReference type="AlphaFoldDB" id="A0ABD0Q1Q3"/>
<accession>A0ABD0Q1Q3</accession>
<reference evidence="1 2" key="1">
    <citation type="submission" date="2024-05" db="EMBL/GenBank/DDBJ databases">
        <title>Genome sequencing and assembly of Indian major carp, Cirrhinus mrigala (Hamilton, 1822).</title>
        <authorList>
            <person name="Mohindra V."/>
            <person name="Chowdhury L.M."/>
            <person name="Lal K."/>
            <person name="Jena J.K."/>
        </authorList>
    </citation>
    <scope>NUCLEOTIDE SEQUENCE [LARGE SCALE GENOMIC DNA]</scope>
    <source>
        <strain evidence="1">CM1030</strain>
        <tissue evidence="1">Blood</tissue>
    </source>
</reference>
<name>A0ABD0Q1Q3_CIRMR</name>
<feature type="non-terminal residue" evidence="1">
    <location>
        <position position="50"/>
    </location>
</feature>
<gene>
    <name evidence="1" type="ORF">M9458_027650</name>
</gene>
<evidence type="ECO:0000313" key="1">
    <source>
        <dbReference type="EMBL" id="KAL0178756.1"/>
    </source>
</evidence>
<evidence type="ECO:0000313" key="2">
    <source>
        <dbReference type="Proteomes" id="UP001529510"/>
    </source>
</evidence>
<feature type="non-terminal residue" evidence="1">
    <location>
        <position position="1"/>
    </location>
</feature>
<keyword evidence="2" id="KW-1185">Reference proteome</keyword>
<protein>
    <submittedName>
        <fullName evidence="1">Uncharacterized protein</fullName>
    </submittedName>
</protein>
<organism evidence="1 2">
    <name type="scientific">Cirrhinus mrigala</name>
    <name type="common">Mrigala</name>
    <dbReference type="NCBI Taxonomy" id="683832"/>
    <lineage>
        <taxon>Eukaryota</taxon>
        <taxon>Metazoa</taxon>
        <taxon>Chordata</taxon>
        <taxon>Craniata</taxon>
        <taxon>Vertebrata</taxon>
        <taxon>Euteleostomi</taxon>
        <taxon>Actinopterygii</taxon>
        <taxon>Neopterygii</taxon>
        <taxon>Teleostei</taxon>
        <taxon>Ostariophysi</taxon>
        <taxon>Cypriniformes</taxon>
        <taxon>Cyprinidae</taxon>
        <taxon>Labeoninae</taxon>
        <taxon>Labeonini</taxon>
        <taxon>Cirrhinus</taxon>
    </lineage>
</organism>
<comment type="caution">
    <text evidence="1">The sequence shown here is derived from an EMBL/GenBank/DDBJ whole genome shotgun (WGS) entry which is preliminary data.</text>
</comment>
<sequence>LALADLALFMLDVQCAEQKRKSIARDRKSSVERVLEDYMRSSADLSQHER</sequence>